<protein>
    <submittedName>
        <fullName evidence="1">SAM-dependent methyltransferase</fullName>
    </submittedName>
</protein>
<dbReference type="GO" id="GO:0032259">
    <property type="term" value="P:methylation"/>
    <property type="evidence" value="ECO:0007669"/>
    <property type="project" value="UniProtKB-KW"/>
</dbReference>
<comment type="caution">
    <text evidence="1">The sequence shown here is derived from an EMBL/GenBank/DDBJ whole genome shotgun (WGS) entry which is preliminary data.</text>
</comment>
<name>A0ABS6YSV0_9ACTN</name>
<dbReference type="Proteomes" id="UP001197114">
    <property type="component" value="Unassembled WGS sequence"/>
</dbReference>
<keyword evidence="1" id="KW-0808">Transferase</keyword>
<dbReference type="EMBL" id="WMBF01000310">
    <property type="protein sequence ID" value="MBW5424432.1"/>
    <property type="molecule type" value="Genomic_DNA"/>
</dbReference>
<feature type="non-terminal residue" evidence="1">
    <location>
        <position position="33"/>
    </location>
</feature>
<proteinExistence type="predicted"/>
<evidence type="ECO:0000313" key="2">
    <source>
        <dbReference type="Proteomes" id="UP001197114"/>
    </source>
</evidence>
<organism evidence="1 2">
    <name type="scientific">Streptomyces anatolicus</name>
    <dbReference type="NCBI Taxonomy" id="2675858"/>
    <lineage>
        <taxon>Bacteria</taxon>
        <taxon>Bacillati</taxon>
        <taxon>Actinomycetota</taxon>
        <taxon>Actinomycetes</taxon>
        <taxon>Kitasatosporales</taxon>
        <taxon>Streptomycetaceae</taxon>
        <taxon>Streptomyces</taxon>
    </lineage>
</organism>
<dbReference type="GO" id="GO:0008168">
    <property type="term" value="F:methyltransferase activity"/>
    <property type="evidence" value="ECO:0007669"/>
    <property type="project" value="UniProtKB-KW"/>
</dbReference>
<gene>
    <name evidence="1" type="ORF">GKQ77_23180</name>
</gene>
<keyword evidence="1" id="KW-0489">Methyltransferase</keyword>
<evidence type="ECO:0000313" key="1">
    <source>
        <dbReference type="EMBL" id="MBW5424432.1"/>
    </source>
</evidence>
<sequence length="33" mass="3429">MREGYEGTGPGAITPDGCAVEMYARLAVGDEPD</sequence>
<keyword evidence="2" id="KW-1185">Reference proteome</keyword>
<accession>A0ABS6YSV0</accession>
<reference evidence="1 2" key="1">
    <citation type="submission" date="2019-11" db="EMBL/GenBank/DDBJ databases">
        <authorList>
            <person name="Ay H."/>
        </authorList>
    </citation>
    <scope>NUCLEOTIDE SEQUENCE [LARGE SCALE GENOMIC DNA]</scope>
    <source>
        <strain evidence="1 2">BG9H</strain>
    </source>
</reference>